<reference evidence="4 5" key="1">
    <citation type="submission" date="2017-03" db="EMBL/GenBank/DDBJ databases">
        <title>Widespread Adenine N6-methylation of Active Genes in Fungi.</title>
        <authorList>
            <consortium name="DOE Joint Genome Institute"/>
            <person name="Mondo S.J."/>
            <person name="Dannebaum R.O."/>
            <person name="Kuo R.C."/>
            <person name="Louie K.B."/>
            <person name="Bewick A.J."/>
            <person name="Labutti K."/>
            <person name="Haridas S."/>
            <person name="Kuo A."/>
            <person name="Salamov A."/>
            <person name="Ahrendt S.R."/>
            <person name="Lau R."/>
            <person name="Bowen B.P."/>
            <person name="Lipzen A."/>
            <person name="Sullivan W."/>
            <person name="Andreopoulos W.B."/>
            <person name="Clum A."/>
            <person name="Lindquist E."/>
            <person name="Daum C."/>
            <person name="Northen T.R."/>
            <person name="Ramamoorthy G."/>
            <person name="Schmitz R.J."/>
            <person name="Gryganskyi A."/>
            <person name="Culley D."/>
            <person name="Magnuson J."/>
            <person name="James T.Y."/>
            <person name="O'Malley M.A."/>
            <person name="Stajich J.E."/>
            <person name="Spatafora J.W."/>
            <person name="Visel A."/>
            <person name="Grigoriev I.V."/>
        </authorList>
    </citation>
    <scope>NUCLEOTIDE SEQUENCE [LARGE SCALE GENOMIC DNA]</scope>
    <source>
        <strain evidence="4 5">NRRL Y-17943</strain>
    </source>
</reference>
<dbReference type="Proteomes" id="UP000193218">
    <property type="component" value="Unassembled WGS sequence"/>
</dbReference>
<dbReference type="InterPro" id="IPR051499">
    <property type="entry name" value="Phosducin-like_reg"/>
</dbReference>
<dbReference type="PANTHER" id="PTHR46052">
    <property type="entry name" value="PHOSDUCIN-LIKE PROTEIN"/>
    <property type="match status" value="1"/>
</dbReference>
<evidence type="ECO:0000313" key="5">
    <source>
        <dbReference type="Proteomes" id="UP000193218"/>
    </source>
</evidence>
<dbReference type="InParanoid" id="A0A1Y1UU98"/>
<name>A0A1Y1UU98_9TREE</name>
<evidence type="ECO:0000256" key="1">
    <source>
        <dbReference type="ARBA" id="ARBA00009686"/>
    </source>
</evidence>
<dbReference type="Gene3D" id="3.40.30.10">
    <property type="entry name" value="Glutaredoxin"/>
    <property type="match status" value="1"/>
</dbReference>
<keyword evidence="5" id="KW-1185">Reference proteome</keyword>
<dbReference type="RefSeq" id="XP_021874685.1">
    <property type="nucleotide sequence ID" value="XM_022017739.1"/>
</dbReference>
<dbReference type="AlphaFoldDB" id="A0A1Y1UU98"/>
<protein>
    <recommendedName>
        <fullName evidence="3">Phosducin domain-containing protein</fullName>
    </recommendedName>
</protein>
<dbReference type="EMBL" id="NBSH01000001">
    <property type="protein sequence ID" value="ORX41006.1"/>
    <property type="molecule type" value="Genomic_DNA"/>
</dbReference>
<proteinExistence type="inferred from homology"/>
<gene>
    <name evidence="4" type="ORF">BD324DRAFT_647906</name>
</gene>
<dbReference type="GeneID" id="33559548"/>
<feature type="compositionally biased region" description="Polar residues" evidence="2">
    <location>
        <begin position="17"/>
        <end position="31"/>
    </location>
</feature>
<evidence type="ECO:0000256" key="2">
    <source>
        <dbReference type="SAM" id="MobiDB-lite"/>
    </source>
</evidence>
<feature type="domain" description="Phosducin" evidence="3">
    <location>
        <begin position="63"/>
        <end position="281"/>
    </location>
</feature>
<dbReference type="InterPro" id="IPR024253">
    <property type="entry name" value="Phosducin_thioredoxin-like_dom"/>
</dbReference>
<dbReference type="Pfam" id="PF02114">
    <property type="entry name" value="Phosducin"/>
    <property type="match status" value="1"/>
</dbReference>
<accession>A0A1Y1UU98</accession>
<comment type="similarity">
    <text evidence="1">Belongs to the phosducin family.</text>
</comment>
<feature type="region of interest" description="Disordered" evidence="2">
    <location>
        <begin position="1"/>
        <end position="87"/>
    </location>
</feature>
<dbReference type="InterPro" id="IPR036249">
    <property type="entry name" value="Thioredoxin-like_sf"/>
</dbReference>
<comment type="caution">
    <text evidence="4">The sequence shown here is derived from an EMBL/GenBank/DDBJ whole genome shotgun (WGS) entry which is preliminary data.</text>
</comment>
<dbReference type="PANTHER" id="PTHR46052:SF1">
    <property type="entry name" value="PHOSDUCIN-LIKE PROTEIN"/>
    <property type="match status" value="1"/>
</dbReference>
<sequence>MTDLEAAVLNGSLFNPDRTTSPARSISPSLTDTDDELGSDLSDTRDHSRSHFESSSLAVSDSHDPQTGPKGVISDRHAHDRNAKYEKNRAIQNVRDLQEKIKMVALTADEEDVSRQDEEARLIQAEKREGMEKEDEEYDEKFKEQWKALRRDQLKMDRNGSGVAKRGLREIGQEGFIHAVERPGWVIILIYEPGIPRCSALLASMLQLSLAEPPLPVTLFRARATSLSFALLPPSSGGENGSEDRRADFEVLPSLLAYKDGELEKTWIRVDWDLKEDGVAGLLRREGILPRLDSRRHSHMLSDEDDEEEDDD</sequence>
<evidence type="ECO:0000259" key="3">
    <source>
        <dbReference type="Pfam" id="PF02114"/>
    </source>
</evidence>
<feature type="compositionally biased region" description="Basic and acidic residues" evidence="2">
    <location>
        <begin position="73"/>
        <end position="87"/>
    </location>
</feature>
<dbReference type="OrthoDB" id="70588at2759"/>
<evidence type="ECO:0000313" key="4">
    <source>
        <dbReference type="EMBL" id="ORX41006.1"/>
    </source>
</evidence>
<organism evidence="4 5">
    <name type="scientific">Kockovaella imperatae</name>
    <dbReference type="NCBI Taxonomy" id="4999"/>
    <lineage>
        <taxon>Eukaryota</taxon>
        <taxon>Fungi</taxon>
        <taxon>Dikarya</taxon>
        <taxon>Basidiomycota</taxon>
        <taxon>Agaricomycotina</taxon>
        <taxon>Tremellomycetes</taxon>
        <taxon>Tremellales</taxon>
        <taxon>Cuniculitremaceae</taxon>
        <taxon>Kockovaella</taxon>
    </lineage>
</organism>
<dbReference type="STRING" id="4999.A0A1Y1UU98"/>
<dbReference type="SUPFAM" id="SSF52833">
    <property type="entry name" value="Thioredoxin-like"/>
    <property type="match status" value="1"/>
</dbReference>
<feature type="compositionally biased region" description="Basic and acidic residues" evidence="2">
    <location>
        <begin position="42"/>
        <end position="52"/>
    </location>
</feature>